<evidence type="ECO:0000256" key="4">
    <source>
        <dbReference type="ARBA" id="ARBA00023157"/>
    </source>
</evidence>
<feature type="region of interest" description="Disordered" evidence="5">
    <location>
        <begin position="283"/>
        <end position="314"/>
    </location>
</feature>
<keyword evidence="9" id="KW-1185">Reference proteome</keyword>
<evidence type="ECO:0000256" key="3">
    <source>
        <dbReference type="ARBA" id="ARBA00022525"/>
    </source>
</evidence>
<feature type="compositionally biased region" description="Low complexity" evidence="5">
    <location>
        <begin position="288"/>
        <end position="314"/>
    </location>
</feature>
<dbReference type="InterPro" id="IPR005103">
    <property type="entry name" value="AA9_LPMO"/>
</dbReference>
<evidence type="ECO:0000313" key="8">
    <source>
        <dbReference type="EMBL" id="OJJ49869.1"/>
    </source>
</evidence>
<dbReference type="OrthoDB" id="4849160at2759"/>
<feature type="chain" id="PRO_5013267892" description="Auxiliary Activity family 9 catalytic domain-containing protein" evidence="6">
    <location>
        <begin position="26"/>
        <end position="358"/>
    </location>
</feature>
<keyword evidence="3" id="KW-0964">Secreted</keyword>
<proteinExistence type="predicted"/>
<dbReference type="Pfam" id="PF03443">
    <property type="entry name" value="AA9"/>
    <property type="match status" value="1"/>
</dbReference>
<dbReference type="GeneID" id="34615251"/>
<evidence type="ECO:0000256" key="6">
    <source>
        <dbReference type="SAM" id="SignalP"/>
    </source>
</evidence>
<dbReference type="PANTHER" id="PTHR33353:SF34">
    <property type="entry name" value="ENDO-BETA-1,4-GLUCANASE D"/>
    <property type="match status" value="1"/>
</dbReference>
<dbReference type="RefSeq" id="XP_022584379.1">
    <property type="nucleotide sequence ID" value="XM_022728787.1"/>
</dbReference>
<evidence type="ECO:0000256" key="1">
    <source>
        <dbReference type="ARBA" id="ARBA00001973"/>
    </source>
</evidence>
<evidence type="ECO:0000256" key="2">
    <source>
        <dbReference type="ARBA" id="ARBA00004613"/>
    </source>
</evidence>
<keyword evidence="6" id="KW-0732">Signal</keyword>
<dbReference type="AlphaFoldDB" id="A0A1L9SRN2"/>
<evidence type="ECO:0000256" key="5">
    <source>
        <dbReference type="SAM" id="MobiDB-lite"/>
    </source>
</evidence>
<protein>
    <recommendedName>
        <fullName evidence="7">Auxiliary Activity family 9 catalytic domain-containing protein</fullName>
    </recommendedName>
</protein>
<dbReference type="EMBL" id="KV878337">
    <property type="protein sequence ID" value="OJJ49869.1"/>
    <property type="molecule type" value="Genomic_DNA"/>
</dbReference>
<evidence type="ECO:0000313" key="9">
    <source>
        <dbReference type="Proteomes" id="UP000184188"/>
    </source>
</evidence>
<dbReference type="Proteomes" id="UP000184188">
    <property type="component" value="Unassembled WGS sequence"/>
</dbReference>
<accession>A0A1L9SRN2</accession>
<reference evidence="9" key="1">
    <citation type="journal article" date="2017" name="Genome Biol.">
        <title>Comparative genomics reveals high biological diversity and specific adaptations in the industrially and medically important fungal genus Aspergillus.</title>
        <authorList>
            <person name="de Vries R.P."/>
            <person name="Riley R."/>
            <person name="Wiebenga A."/>
            <person name="Aguilar-Osorio G."/>
            <person name="Amillis S."/>
            <person name="Uchima C.A."/>
            <person name="Anderluh G."/>
            <person name="Asadollahi M."/>
            <person name="Askin M."/>
            <person name="Barry K."/>
            <person name="Battaglia E."/>
            <person name="Bayram O."/>
            <person name="Benocci T."/>
            <person name="Braus-Stromeyer S.A."/>
            <person name="Caldana C."/>
            <person name="Canovas D."/>
            <person name="Cerqueira G.C."/>
            <person name="Chen F."/>
            <person name="Chen W."/>
            <person name="Choi C."/>
            <person name="Clum A."/>
            <person name="Dos Santos R.A."/>
            <person name="Damasio A.R."/>
            <person name="Diallinas G."/>
            <person name="Emri T."/>
            <person name="Fekete E."/>
            <person name="Flipphi M."/>
            <person name="Freyberg S."/>
            <person name="Gallo A."/>
            <person name="Gournas C."/>
            <person name="Habgood R."/>
            <person name="Hainaut M."/>
            <person name="Harispe M.L."/>
            <person name="Henrissat B."/>
            <person name="Hilden K.S."/>
            <person name="Hope R."/>
            <person name="Hossain A."/>
            <person name="Karabika E."/>
            <person name="Karaffa L."/>
            <person name="Karanyi Z."/>
            <person name="Krasevec N."/>
            <person name="Kuo A."/>
            <person name="Kusch H."/>
            <person name="LaButti K."/>
            <person name="Lagendijk E.L."/>
            <person name="Lapidus A."/>
            <person name="Levasseur A."/>
            <person name="Lindquist E."/>
            <person name="Lipzen A."/>
            <person name="Logrieco A.F."/>
            <person name="MacCabe A."/>
            <person name="Maekelae M.R."/>
            <person name="Malavazi I."/>
            <person name="Melin P."/>
            <person name="Meyer V."/>
            <person name="Mielnichuk N."/>
            <person name="Miskei M."/>
            <person name="Molnar A.P."/>
            <person name="Mule G."/>
            <person name="Ngan C.Y."/>
            <person name="Orejas M."/>
            <person name="Orosz E."/>
            <person name="Ouedraogo J.P."/>
            <person name="Overkamp K.M."/>
            <person name="Park H.-S."/>
            <person name="Perrone G."/>
            <person name="Piumi F."/>
            <person name="Punt P.J."/>
            <person name="Ram A.F."/>
            <person name="Ramon A."/>
            <person name="Rauscher S."/>
            <person name="Record E."/>
            <person name="Riano-Pachon D.M."/>
            <person name="Robert V."/>
            <person name="Roehrig J."/>
            <person name="Ruller R."/>
            <person name="Salamov A."/>
            <person name="Salih N.S."/>
            <person name="Samson R.A."/>
            <person name="Sandor E."/>
            <person name="Sanguinetti M."/>
            <person name="Schuetze T."/>
            <person name="Sepcic K."/>
            <person name="Shelest E."/>
            <person name="Sherlock G."/>
            <person name="Sophianopoulou V."/>
            <person name="Squina F.M."/>
            <person name="Sun H."/>
            <person name="Susca A."/>
            <person name="Todd R.B."/>
            <person name="Tsang A."/>
            <person name="Unkles S.E."/>
            <person name="van de Wiele N."/>
            <person name="van Rossen-Uffink D."/>
            <person name="Oliveira J.V."/>
            <person name="Vesth T.C."/>
            <person name="Visser J."/>
            <person name="Yu J.-H."/>
            <person name="Zhou M."/>
            <person name="Andersen M.R."/>
            <person name="Archer D.B."/>
            <person name="Baker S.E."/>
            <person name="Benoit I."/>
            <person name="Brakhage A.A."/>
            <person name="Braus G.H."/>
            <person name="Fischer R."/>
            <person name="Frisvad J.C."/>
            <person name="Goldman G.H."/>
            <person name="Houbraken J."/>
            <person name="Oakley B."/>
            <person name="Pocsi I."/>
            <person name="Scazzocchio C."/>
            <person name="Seiboth B."/>
            <person name="vanKuyk P.A."/>
            <person name="Wortman J."/>
            <person name="Dyer P.S."/>
            <person name="Grigoriev I.V."/>
        </authorList>
    </citation>
    <scope>NUCLEOTIDE SEQUENCE [LARGE SCALE GENOMIC DNA]</scope>
    <source>
        <strain evidence="9">CBS 506.65</strain>
    </source>
</reference>
<dbReference type="GO" id="GO:0005576">
    <property type="term" value="C:extracellular region"/>
    <property type="evidence" value="ECO:0007669"/>
    <property type="project" value="UniProtKB-SubCell"/>
</dbReference>
<dbReference type="Gene3D" id="2.70.50.70">
    <property type="match status" value="1"/>
</dbReference>
<dbReference type="InterPro" id="IPR049892">
    <property type="entry name" value="AA9"/>
</dbReference>
<dbReference type="STRING" id="1073090.A0A1L9SRN2"/>
<organism evidence="8 9">
    <name type="scientific">Penicilliopsis zonata CBS 506.65</name>
    <dbReference type="NCBI Taxonomy" id="1073090"/>
    <lineage>
        <taxon>Eukaryota</taxon>
        <taxon>Fungi</taxon>
        <taxon>Dikarya</taxon>
        <taxon>Ascomycota</taxon>
        <taxon>Pezizomycotina</taxon>
        <taxon>Eurotiomycetes</taxon>
        <taxon>Eurotiomycetidae</taxon>
        <taxon>Eurotiales</taxon>
        <taxon>Aspergillaceae</taxon>
        <taxon>Penicilliopsis</taxon>
    </lineage>
</organism>
<comment type="subcellular location">
    <subcellularLocation>
        <location evidence="2">Secreted</location>
    </subcellularLocation>
</comment>
<dbReference type="CDD" id="cd21175">
    <property type="entry name" value="LPMO_AA9"/>
    <property type="match status" value="1"/>
</dbReference>
<dbReference type="VEuPathDB" id="FungiDB:ASPZODRAFT_58651"/>
<feature type="domain" description="Auxiliary Activity family 9 catalytic" evidence="7">
    <location>
        <begin position="20"/>
        <end position="236"/>
    </location>
</feature>
<keyword evidence="4" id="KW-1015">Disulfide bond</keyword>
<name>A0A1L9SRN2_9EURO</name>
<gene>
    <name evidence="8" type="ORF">ASPZODRAFT_58651</name>
</gene>
<feature type="signal peptide" evidence="6">
    <location>
        <begin position="1"/>
        <end position="25"/>
    </location>
</feature>
<dbReference type="PANTHER" id="PTHR33353">
    <property type="entry name" value="PUTATIVE (AFU_ORTHOLOGUE AFUA_1G12560)-RELATED"/>
    <property type="match status" value="1"/>
</dbReference>
<sequence length="358" mass="37383">MTVSKITGLILGSAALVAGHGYVQGILIDGESWYSGYIVTEFPYESDPPEVIAWAEDETDLGYIDGTEYAEPNIICHKNGTPAALSADIKAGGTVELQWTDWPTSHHGPVITYLANCNGDCSSVDKTELEFFKIDQGGLINDTAEPGTWASDELIANNNSWTVTIPTAIASGNYVLRHEIIALHSAEELNGAQNYPQCINLNITSDGTDTPTGTLGEALYNDTDPGILIDIYQSLSTYVIPGPTLYSGSGAEATVTAAAAGTVYTTDYLTATAYATEVVTAGSSPQQTEAAGSSDSSSSSSSSTTSSASSASSSTAVSSSSLTSYFDSLSASQLLEVIESTVSWLVSSSKVHARDLTV</sequence>
<comment type="cofactor">
    <cofactor evidence="1">
        <name>Cu(2+)</name>
        <dbReference type="ChEBI" id="CHEBI:29036"/>
    </cofactor>
</comment>
<evidence type="ECO:0000259" key="7">
    <source>
        <dbReference type="Pfam" id="PF03443"/>
    </source>
</evidence>